<protein>
    <submittedName>
        <fullName evidence="2">Nuclear transport factor 2 family protein</fullName>
    </submittedName>
</protein>
<accession>A0A7Y9C633</accession>
<evidence type="ECO:0000313" key="3">
    <source>
        <dbReference type="Proteomes" id="UP000535020"/>
    </source>
</evidence>
<dbReference type="SUPFAM" id="SSF54427">
    <property type="entry name" value="NTF2-like"/>
    <property type="match status" value="1"/>
</dbReference>
<evidence type="ECO:0000313" key="2">
    <source>
        <dbReference type="EMBL" id="NYA69842.1"/>
    </source>
</evidence>
<dbReference type="Proteomes" id="UP000535020">
    <property type="component" value="Unassembled WGS sequence"/>
</dbReference>
<sequence length="159" mass="18093">MNPHEQLIEEFYAAFSAHEAETMASCYHPEIAFSDPAFGTLHGKDASDMWRMLLHRSKGKLHIEFSDIKADQQCGSAKWIARYEFSKTGRQVTNEVTANFVFKDGLIIGHKDDFDFGKWASQAFGFTGWLIGNTAFFKNKVRNQALASLKHWQNQNSTP</sequence>
<evidence type="ECO:0000259" key="1">
    <source>
        <dbReference type="Pfam" id="PF12680"/>
    </source>
</evidence>
<dbReference type="Gene3D" id="3.10.450.50">
    <property type="match status" value="1"/>
</dbReference>
<gene>
    <name evidence="2" type="ORF">HZF10_02840</name>
</gene>
<feature type="domain" description="SnoaL-like" evidence="1">
    <location>
        <begin position="8"/>
        <end position="110"/>
    </location>
</feature>
<name>A0A7Y9C633_9FLAO</name>
<comment type="caution">
    <text evidence="2">The sequence shown here is derived from an EMBL/GenBank/DDBJ whole genome shotgun (WGS) entry which is preliminary data.</text>
</comment>
<dbReference type="Pfam" id="PF12680">
    <property type="entry name" value="SnoaL_2"/>
    <property type="match status" value="1"/>
</dbReference>
<dbReference type="AlphaFoldDB" id="A0A7Y9C633"/>
<dbReference type="InterPro" id="IPR032710">
    <property type="entry name" value="NTF2-like_dom_sf"/>
</dbReference>
<proteinExistence type="predicted"/>
<dbReference type="RefSeq" id="WP_176004664.1">
    <property type="nucleotide sequence ID" value="NZ_JABWMI010000005.1"/>
</dbReference>
<reference evidence="2 3" key="1">
    <citation type="submission" date="2020-07" db="EMBL/GenBank/DDBJ databases">
        <authorList>
            <person name="Sun Q."/>
        </authorList>
    </citation>
    <scope>NUCLEOTIDE SEQUENCE [LARGE SCALE GENOMIC DNA]</scope>
    <source>
        <strain evidence="2 3">MAH-1</strain>
    </source>
</reference>
<keyword evidence="3" id="KW-1185">Reference proteome</keyword>
<organism evidence="2 3">
    <name type="scientific">Flavobacterium agri</name>
    <dbReference type="NCBI Taxonomy" id="2743471"/>
    <lineage>
        <taxon>Bacteria</taxon>
        <taxon>Pseudomonadati</taxon>
        <taxon>Bacteroidota</taxon>
        <taxon>Flavobacteriia</taxon>
        <taxon>Flavobacteriales</taxon>
        <taxon>Flavobacteriaceae</taxon>
        <taxon>Flavobacterium</taxon>
    </lineage>
</organism>
<dbReference type="InterPro" id="IPR037401">
    <property type="entry name" value="SnoaL-like"/>
</dbReference>
<dbReference type="EMBL" id="JACBJI010000001">
    <property type="protein sequence ID" value="NYA69842.1"/>
    <property type="molecule type" value="Genomic_DNA"/>
</dbReference>